<dbReference type="EMBL" id="CP030117">
    <property type="protein sequence ID" value="AWX53905.1"/>
    <property type="molecule type" value="Genomic_DNA"/>
</dbReference>
<feature type="transmembrane region" description="Helical" evidence="1">
    <location>
        <begin position="43"/>
        <end position="64"/>
    </location>
</feature>
<keyword evidence="1" id="KW-0812">Transmembrane</keyword>
<keyword evidence="1" id="KW-1133">Transmembrane helix</keyword>
<organism evidence="2 3">
    <name type="scientific">Brevibacillus brevis</name>
    <name type="common">Bacillus brevis</name>
    <dbReference type="NCBI Taxonomy" id="1393"/>
    <lineage>
        <taxon>Bacteria</taxon>
        <taxon>Bacillati</taxon>
        <taxon>Bacillota</taxon>
        <taxon>Bacilli</taxon>
        <taxon>Bacillales</taxon>
        <taxon>Paenibacillaceae</taxon>
        <taxon>Brevibacillus</taxon>
    </lineage>
</organism>
<evidence type="ECO:0000313" key="2">
    <source>
        <dbReference type="EMBL" id="AWX53905.1"/>
    </source>
</evidence>
<dbReference type="Proteomes" id="UP000036061">
    <property type="component" value="Chromosome"/>
</dbReference>
<evidence type="ECO:0000256" key="1">
    <source>
        <dbReference type="SAM" id="Phobius"/>
    </source>
</evidence>
<protein>
    <submittedName>
        <fullName evidence="2">Uncharacterized protein</fullName>
    </submittedName>
</protein>
<keyword evidence="1" id="KW-0472">Membrane</keyword>
<gene>
    <name evidence="2" type="ORF">AB432_001975</name>
</gene>
<name>A0A2Z4MBQ0_BREBE</name>
<evidence type="ECO:0000313" key="3">
    <source>
        <dbReference type="Proteomes" id="UP000036061"/>
    </source>
</evidence>
<proteinExistence type="predicted"/>
<reference evidence="2 3" key="1">
    <citation type="journal article" date="2015" name="Genome Announc.">
        <title>Draft Genome Sequence of Brevibacillus brevis DZQ7, a Plant Growth-Promoting Rhizobacterium with Broad-Spectrum Antimicrobial Activity.</title>
        <authorList>
            <person name="Hou Q."/>
            <person name="Wang C."/>
            <person name="Hou X."/>
            <person name="Xia Z."/>
            <person name="Ye J."/>
            <person name="Liu K."/>
            <person name="Liu H."/>
            <person name="Wang J."/>
            <person name="Guo H."/>
            <person name="Yu X."/>
            <person name="Yang Y."/>
            <person name="Du B."/>
            <person name="Ding Y."/>
        </authorList>
    </citation>
    <scope>NUCLEOTIDE SEQUENCE [LARGE SCALE GENOMIC DNA]</scope>
    <source>
        <strain evidence="2 3">DZQ7</strain>
    </source>
</reference>
<sequence length="80" mass="9734">MLYTGTPTDKSLRLEEILFFWPWAVDKGEFWSYNYLKFKIFNFRYIVILLPQAGTFLYAIIFNLRYLKVNEIEKIEEEVP</sequence>
<accession>A0A2Z4MBQ0</accession>
<dbReference type="AlphaFoldDB" id="A0A2Z4MBQ0"/>